<evidence type="ECO:0000256" key="18">
    <source>
        <dbReference type="ARBA" id="ARBA00029893"/>
    </source>
</evidence>
<evidence type="ECO:0000256" key="14">
    <source>
        <dbReference type="ARBA" id="ARBA00023098"/>
    </source>
</evidence>
<proteinExistence type="inferred from homology"/>
<dbReference type="Pfam" id="PF01148">
    <property type="entry name" value="CTP_transf_1"/>
    <property type="match status" value="1"/>
</dbReference>
<evidence type="ECO:0000256" key="10">
    <source>
        <dbReference type="ARBA" id="ARBA00022679"/>
    </source>
</evidence>
<comment type="catalytic activity">
    <reaction evidence="1">
        <text>a 1,2-diacyl-sn-glycero-3-phosphate + CTP + H(+) = a CDP-1,2-diacyl-sn-glycerol + diphosphate</text>
        <dbReference type="Rhea" id="RHEA:16229"/>
        <dbReference type="ChEBI" id="CHEBI:15378"/>
        <dbReference type="ChEBI" id="CHEBI:33019"/>
        <dbReference type="ChEBI" id="CHEBI:37563"/>
        <dbReference type="ChEBI" id="CHEBI:58332"/>
        <dbReference type="ChEBI" id="CHEBI:58608"/>
        <dbReference type="EC" id="2.7.7.41"/>
    </reaction>
</comment>
<feature type="transmembrane region" description="Helical" evidence="24">
    <location>
        <begin position="169"/>
        <end position="188"/>
    </location>
</feature>
<feature type="transmembrane region" description="Helical" evidence="24">
    <location>
        <begin position="49"/>
        <end position="67"/>
    </location>
</feature>
<dbReference type="EC" id="2.7.7.41" evidence="6"/>
<organism evidence="25 26">
    <name type="scientific">Aminicella lysinilytica</name>
    <dbReference type="NCBI Taxonomy" id="433323"/>
    <lineage>
        <taxon>Bacteria</taxon>
        <taxon>Bacillati</taxon>
        <taxon>Bacillota</taxon>
        <taxon>Clostridia</taxon>
        <taxon>Peptostreptococcales</taxon>
        <taxon>Anaerovoracaceae</taxon>
        <taxon>Aminicella</taxon>
    </lineage>
</organism>
<keyword evidence="8" id="KW-1003">Cell membrane</keyword>
<evidence type="ECO:0000256" key="22">
    <source>
        <dbReference type="ARBA" id="ARBA00032743"/>
    </source>
</evidence>
<evidence type="ECO:0000313" key="25">
    <source>
        <dbReference type="EMBL" id="TDP59665.1"/>
    </source>
</evidence>
<evidence type="ECO:0000256" key="8">
    <source>
        <dbReference type="ARBA" id="ARBA00022475"/>
    </source>
</evidence>
<keyword evidence="13 24" id="KW-1133">Transmembrane helix</keyword>
<dbReference type="PANTHER" id="PTHR46382:SF1">
    <property type="entry name" value="PHOSPHATIDATE CYTIDYLYLTRANSFERASE"/>
    <property type="match status" value="1"/>
</dbReference>
<evidence type="ECO:0000256" key="6">
    <source>
        <dbReference type="ARBA" id="ARBA00012487"/>
    </source>
</evidence>
<feature type="transmembrane region" description="Helical" evidence="24">
    <location>
        <begin position="105"/>
        <end position="123"/>
    </location>
</feature>
<comment type="similarity">
    <text evidence="5">Belongs to the CDS family.</text>
</comment>
<keyword evidence="16" id="KW-0594">Phospholipid biosynthesis</keyword>
<protein>
    <recommendedName>
        <fullName evidence="7">Phosphatidate cytidylyltransferase</fullName>
        <ecNumber evidence="6">2.7.7.41</ecNumber>
    </recommendedName>
    <alternativeName>
        <fullName evidence="20">CDP-DAG synthase</fullName>
    </alternativeName>
    <alternativeName>
        <fullName evidence="22">CDP-DG synthase</fullName>
    </alternativeName>
    <alternativeName>
        <fullName evidence="18">CDP-diacylglycerol synthase</fullName>
    </alternativeName>
    <alternativeName>
        <fullName evidence="21">CDP-diglyceride pyrophosphorylase</fullName>
    </alternativeName>
    <alternativeName>
        <fullName evidence="23">CDP-diglyceride synthase</fullName>
    </alternativeName>
    <alternativeName>
        <fullName evidence="19">CTP:phosphatidate cytidylyltransferase</fullName>
    </alternativeName>
</protein>
<dbReference type="OrthoDB" id="9799199at2"/>
<keyword evidence="15 24" id="KW-0472">Membrane</keyword>
<feature type="transmembrane region" description="Helical" evidence="24">
    <location>
        <begin position="12"/>
        <end position="37"/>
    </location>
</feature>
<dbReference type="EMBL" id="SNXO01000003">
    <property type="protein sequence ID" value="TDP59665.1"/>
    <property type="molecule type" value="Genomic_DNA"/>
</dbReference>
<feature type="transmembrane region" description="Helical" evidence="24">
    <location>
        <begin position="129"/>
        <end position="149"/>
    </location>
</feature>
<comment type="caution">
    <text evidence="25">The sequence shown here is derived from an EMBL/GenBank/DDBJ whole genome shotgun (WGS) entry which is preliminary data.</text>
</comment>
<keyword evidence="9" id="KW-0444">Lipid biosynthesis</keyword>
<keyword evidence="26" id="KW-1185">Reference proteome</keyword>
<keyword evidence="17" id="KW-1208">Phospholipid metabolism</keyword>
<evidence type="ECO:0000256" key="11">
    <source>
        <dbReference type="ARBA" id="ARBA00022692"/>
    </source>
</evidence>
<feature type="transmembrane region" description="Helical" evidence="24">
    <location>
        <begin position="245"/>
        <end position="265"/>
    </location>
</feature>
<keyword evidence="12 25" id="KW-0548">Nucleotidyltransferase</keyword>
<feature type="transmembrane region" description="Helical" evidence="24">
    <location>
        <begin position="73"/>
        <end position="93"/>
    </location>
</feature>
<evidence type="ECO:0000256" key="20">
    <source>
        <dbReference type="ARBA" id="ARBA00032253"/>
    </source>
</evidence>
<gene>
    <name evidence="25" type="ORF">EV211_10392</name>
</gene>
<dbReference type="GO" id="GO:0004605">
    <property type="term" value="F:phosphatidate cytidylyltransferase activity"/>
    <property type="evidence" value="ECO:0007669"/>
    <property type="project" value="UniProtKB-EC"/>
</dbReference>
<name>A0A4R6QBM0_9FIRM</name>
<evidence type="ECO:0000256" key="15">
    <source>
        <dbReference type="ARBA" id="ARBA00023136"/>
    </source>
</evidence>
<comment type="subcellular location">
    <subcellularLocation>
        <location evidence="2">Cell membrane</location>
        <topology evidence="2">Multi-pass membrane protein</topology>
    </subcellularLocation>
</comment>
<evidence type="ECO:0000256" key="12">
    <source>
        <dbReference type="ARBA" id="ARBA00022695"/>
    </source>
</evidence>
<evidence type="ECO:0000256" key="21">
    <source>
        <dbReference type="ARBA" id="ARBA00032396"/>
    </source>
</evidence>
<comment type="pathway">
    <text evidence="4">Lipid metabolism.</text>
</comment>
<accession>A0A4R6QBM0</accession>
<evidence type="ECO:0000256" key="2">
    <source>
        <dbReference type="ARBA" id="ARBA00004651"/>
    </source>
</evidence>
<dbReference type="AlphaFoldDB" id="A0A4R6QBM0"/>
<dbReference type="Proteomes" id="UP000295500">
    <property type="component" value="Unassembled WGS sequence"/>
</dbReference>
<evidence type="ECO:0000256" key="1">
    <source>
        <dbReference type="ARBA" id="ARBA00001698"/>
    </source>
</evidence>
<dbReference type="RefSeq" id="WP_133527656.1">
    <property type="nucleotide sequence ID" value="NZ_SNXO01000003.1"/>
</dbReference>
<evidence type="ECO:0000256" key="19">
    <source>
        <dbReference type="ARBA" id="ARBA00031825"/>
    </source>
</evidence>
<sequence length="266" mass="29502">MKQRIISGLCMAPFLILLYLGSYWLAAMCIFVGFVGVREFYNGFRAMDIHPSSAIAYAALFILYFINGLWPNNYLLILGWFVAVIMASSIYMFNVKKYHPVDAMATMTGIIYIEFFSFHVVLVDQTGEYAIMVWLVVLAAFGSDIFAYFTGVFLGKHKLCPDLSPKKTIEGAVGGVIGSAVVCGLFGYFVCPQFLVHCVIIGLVGSVISMCGDLTASAYKRKMGIKDYGNLIPGHGGIMDRFDSVLFTAPFVYYYIAIVMIHFQLA</sequence>
<dbReference type="PANTHER" id="PTHR46382">
    <property type="entry name" value="PHOSPHATIDATE CYTIDYLYLTRANSFERASE"/>
    <property type="match status" value="1"/>
</dbReference>
<dbReference type="GO" id="GO:0016024">
    <property type="term" value="P:CDP-diacylglycerol biosynthetic process"/>
    <property type="evidence" value="ECO:0007669"/>
    <property type="project" value="TreeGrafter"/>
</dbReference>
<keyword evidence="10 25" id="KW-0808">Transferase</keyword>
<evidence type="ECO:0000256" key="23">
    <source>
        <dbReference type="ARBA" id="ARBA00033406"/>
    </source>
</evidence>
<evidence type="ECO:0000256" key="16">
    <source>
        <dbReference type="ARBA" id="ARBA00023209"/>
    </source>
</evidence>
<keyword evidence="14" id="KW-0443">Lipid metabolism</keyword>
<keyword evidence="11 24" id="KW-0812">Transmembrane</keyword>
<evidence type="ECO:0000256" key="17">
    <source>
        <dbReference type="ARBA" id="ARBA00023264"/>
    </source>
</evidence>
<comment type="pathway">
    <text evidence="3">Phospholipid metabolism; CDP-diacylglycerol biosynthesis; CDP-diacylglycerol from sn-glycerol 3-phosphate: step 3/3.</text>
</comment>
<evidence type="ECO:0000256" key="9">
    <source>
        <dbReference type="ARBA" id="ARBA00022516"/>
    </source>
</evidence>
<evidence type="ECO:0000256" key="13">
    <source>
        <dbReference type="ARBA" id="ARBA00022989"/>
    </source>
</evidence>
<evidence type="ECO:0000256" key="5">
    <source>
        <dbReference type="ARBA" id="ARBA00010185"/>
    </source>
</evidence>
<evidence type="ECO:0000313" key="26">
    <source>
        <dbReference type="Proteomes" id="UP000295500"/>
    </source>
</evidence>
<evidence type="ECO:0000256" key="4">
    <source>
        <dbReference type="ARBA" id="ARBA00005189"/>
    </source>
</evidence>
<evidence type="ECO:0000256" key="3">
    <source>
        <dbReference type="ARBA" id="ARBA00005119"/>
    </source>
</evidence>
<evidence type="ECO:0000256" key="7">
    <source>
        <dbReference type="ARBA" id="ARBA00019373"/>
    </source>
</evidence>
<evidence type="ECO:0000256" key="24">
    <source>
        <dbReference type="SAM" id="Phobius"/>
    </source>
</evidence>
<dbReference type="GO" id="GO:0005886">
    <property type="term" value="C:plasma membrane"/>
    <property type="evidence" value="ECO:0007669"/>
    <property type="project" value="UniProtKB-SubCell"/>
</dbReference>
<reference evidence="25 26" key="1">
    <citation type="submission" date="2019-03" db="EMBL/GenBank/DDBJ databases">
        <title>Genomic Encyclopedia of Type Strains, Phase IV (KMG-IV): sequencing the most valuable type-strain genomes for metagenomic binning, comparative biology and taxonomic classification.</title>
        <authorList>
            <person name="Goeker M."/>
        </authorList>
    </citation>
    <scope>NUCLEOTIDE SEQUENCE [LARGE SCALE GENOMIC DNA]</scope>
    <source>
        <strain evidence="25 26">DSM 28287</strain>
    </source>
</reference>
<feature type="transmembrane region" description="Helical" evidence="24">
    <location>
        <begin position="194"/>
        <end position="216"/>
    </location>
</feature>